<reference evidence="1 2" key="1">
    <citation type="submission" date="2019-06" db="EMBL/GenBank/DDBJ databases">
        <title>Genome Sequence of the Brown Rot Fungal Pathogen Monilinia laxa.</title>
        <authorList>
            <person name="De Miccolis Angelini R.M."/>
            <person name="Landi L."/>
            <person name="Abate D."/>
            <person name="Pollastro S."/>
            <person name="Romanazzi G."/>
            <person name="Faretra F."/>
        </authorList>
    </citation>
    <scope>NUCLEOTIDE SEQUENCE [LARGE SCALE GENOMIC DNA]</scope>
    <source>
        <strain evidence="1 2">Mlax316</strain>
    </source>
</reference>
<name>A0A5N6JW82_MONLA</name>
<dbReference type="AlphaFoldDB" id="A0A5N6JW82"/>
<keyword evidence="2" id="KW-1185">Reference proteome</keyword>
<accession>A0A5N6JW82</accession>
<dbReference type="Proteomes" id="UP000326757">
    <property type="component" value="Unassembled WGS sequence"/>
</dbReference>
<dbReference type="OrthoDB" id="1049195at2759"/>
<evidence type="ECO:0000313" key="1">
    <source>
        <dbReference type="EMBL" id="KAB8293186.1"/>
    </source>
</evidence>
<proteinExistence type="predicted"/>
<evidence type="ECO:0000313" key="2">
    <source>
        <dbReference type="Proteomes" id="UP000326757"/>
    </source>
</evidence>
<sequence length="70" mass="7903">MLWIPKSLTSHKIKLCETESVRTNGTKLLRQISNMLQHTLFFLLSSISLCVLKTSNPPKSSDVEDSTLNK</sequence>
<comment type="caution">
    <text evidence="1">The sequence shown here is derived from an EMBL/GenBank/DDBJ whole genome shotgun (WGS) entry which is preliminary data.</text>
</comment>
<dbReference type="EMBL" id="VIGI01000012">
    <property type="protein sequence ID" value="KAB8293186.1"/>
    <property type="molecule type" value="Genomic_DNA"/>
</dbReference>
<protein>
    <submittedName>
        <fullName evidence="1">Uncharacterized protein</fullName>
    </submittedName>
</protein>
<organism evidence="1 2">
    <name type="scientific">Monilinia laxa</name>
    <name type="common">Brown rot fungus</name>
    <name type="synonym">Sclerotinia laxa</name>
    <dbReference type="NCBI Taxonomy" id="61186"/>
    <lineage>
        <taxon>Eukaryota</taxon>
        <taxon>Fungi</taxon>
        <taxon>Dikarya</taxon>
        <taxon>Ascomycota</taxon>
        <taxon>Pezizomycotina</taxon>
        <taxon>Leotiomycetes</taxon>
        <taxon>Helotiales</taxon>
        <taxon>Sclerotiniaceae</taxon>
        <taxon>Monilinia</taxon>
    </lineage>
</organism>
<gene>
    <name evidence="1" type="ORF">EYC80_007530</name>
</gene>